<sequence>MNISEAPIFPLLKGKVAIITEGAQGMGKTTAAAFLNSDEVENLIVSTVGFFGRVGCCNQQCSSLPRQDAVDGVRRKALEKIDVCHSDKNCLVLEI</sequence>
<accession>A0A9W9NLC3</accession>
<dbReference type="OrthoDB" id="417891at2759"/>
<reference evidence="1" key="2">
    <citation type="journal article" date="2023" name="IMA Fungus">
        <title>Comparative genomic study of the Penicillium genus elucidates a diverse pangenome and 15 lateral gene transfer events.</title>
        <authorList>
            <person name="Petersen C."/>
            <person name="Sorensen T."/>
            <person name="Nielsen M.R."/>
            <person name="Sondergaard T.E."/>
            <person name="Sorensen J.L."/>
            <person name="Fitzpatrick D.A."/>
            <person name="Frisvad J.C."/>
            <person name="Nielsen K.L."/>
        </authorList>
    </citation>
    <scope>NUCLEOTIDE SEQUENCE</scope>
    <source>
        <strain evidence="1">IBT 23319</strain>
    </source>
</reference>
<gene>
    <name evidence="1" type="ORF">N7469_011008</name>
</gene>
<evidence type="ECO:0000313" key="1">
    <source>
        <dbReference type="EMBL" id="KAJ5222121.1"/>
    </source>
</evidence>
<dbReference type="GeneID" id="81389080"/>
<organism evidence="1 2">
    <name type="scientific">Penicillium citrinum</name>
    <dbReference type="NCBI Taxonomy" id="5077"/>
    <lineage>
        <taxon>Eukaryota</taxon>
        <taxon>Fungi</taxon>
        <taxon>Dikarya</taxon>
        <taxon>Ascomycota</taxon>
        <taxon>Pezizomycotina</taxon>
        <taxon>Eurotiomycetes</taxon>
        <taxon>Eurotiomycetidae</taxon>
        <taxon>Eurotiales</taxon>
        <taxon>Aspergillaceae</taxon>
        <taxon>Penicillium</taxon>
    </lineage>
</organism>
<dbReference type="Proteomes" id="UP001147733">
    <property type="component" value="Unassembled WGS sequence"/>
</dbReference>
<proteinExistence type="predicted"/>
<keyword evidence="2" id="KW-1185">Reference proteome</keyword>
<evidence type="ECO:0000313" key="2">
    <source>
        <dbReference type="Proteomes" id="UP001147733"/>
    </source>
</evidence>
<name>A0A9W9NLC3_PENCI</name>
<dbReference type="EMBL" id="JAPQKT010000009">
    <property type="protein sequence ID" value="KAJ5222121.1"/>
    <property type="molecule type" value="Genomic_DNA"/>
</dbReference>
<dbReference type="RefSeq" id="XP_056497044.1">
    <property type="nucleotide sequence ID" value="XM_056649913.1"/>
</dbReference>
<reference evidence="1" key="1">
    <citation type="submission" date="2022-11" db="EMBL/GenBank/DDBJ databases">
        <authorList>
            <person name="Petersen C."/>
        </authorList>
    </citation>
    <scope>NUCLEOTIDE SEQUENCE</scope>
    <source>
        <strain evidence="1">IBT 23319</strain>
    </source>
</reference>
<dbReference type="AlphaFoldDB" id="A0A9W9NLC3"/>
<protein>
    <submittedName>
        <fullName evidence="1">2-5-dichloro-2-5-cyclohexadiene-1-4-diol dehydrogenase</fullName>
    </submittedName>
</protein>
<comment type="caution">
    <text evidence="1">The sequence shown here is derived from an EMBL/GenBank/DDBJ whole genome shotgun (WGS) entry which is preliminary data.</text>
</comment>